<feature type="region of interest" description="Disordered" evidence="1">
    <location>
        <begin position="317"/>
        <end position="343"/>
    </location>
</feature>
<organism evidence="3 4">
    <name type="scientific">Novosphingobium pokkalii</name>
    <dbReference type="NCBI Taxonomy" id="1770194"/>
    <lineage>
        <taxon>Bacteria</taxon>
        <taxon>Pseudomonadati</taxon>
        <taxon>Pseudomonadota</taxon>
        <taxon>Alphaproteobacteria</taxon>
        <taxon>Sphingomonadales</taxon>
        <taxon>Sphingomonadaceae</taxon>
        <taxon>Novosphingobium</taxon>
    </lineage>
</organism>
<evidence type="ECO:0008006" key="5">
    <source>
        <dbReference type="Google" id="ProtNLM"/>
    </source>
</evidence>
<dbReference type="RefSeq" id="WP_191322776.1">
    <property type="nucleotide sequence ID" value="NZ_BMZP01000002.1"/>
</dbReference>
<dbReference type="EMBL" id="JBHRYE010000010">
    <property type="protein sequence ID" value="MFC3670985.1"/>
    <property type="molecule type" value="Genomic_DNA"/>
</dbReference>
<name>A0ABV7V0P2_9SPHN</name>
<evidence type="ECO:0000313" key="3">
    <source>
        <dbReference type="EMBL" id="MFC3670985.1"/>
    </source>
</evidence>
<evidence type="ECO:0000313" key="4">
    <source>
        <dbReference type="Proteomes" id="UP001595683"/>
    </source>
</evidence>
<feature type="chain" id="PRO_5046005751" description="Peptidase M48 domain-containing protein" evidence="2">
    <location>
        <begin position="28"/>
        <end position="343"/>
    </location>
</feature>
<accession>A0ABV7V0P2</accession>
<dbReference type="Proteomes" id="UP001595683">
    <property type="component" value="Unassembled WGS sequence"/>
</dbReference>
<feature type="signal peptide" evidence="2">
    <location>
        <begin position="1"/>
        <end position="27"/>
    </location>
</feature>
<keyword evidence="4" id="KW-1185">Reference proteome</keyword>
<keyword evidence="2" id="KW-0732">Signal</keyword>
<proteinExistence type="predicted"/>
<sequence length="343" mass="36637">MPRRPGRGRLAVLLALAVPTLTMPAVALGQPTLQPADDVQRGDIIVQSVGWTLAHANARFCARVAPGVGVMLQDARTFDDPALARQVYGLSGDIGVAAMAADGPAARAGLPLNATVEAVGDLGVASVPAPRPGKWDRLFAVQDALEQTVARDGRVTLTLAGGHRVTLAGQPVCRVRFLMDDSTGNAGANRDTVRIGRPMAEIANWDEAEIAALTAHELAHAVLDHQTWLEHHGSARKSEREADRLSVWLLQNAGYDPAAALTWMRRMGPRYQVLFIASPDHGSWQTRVRDMAAEIATMKAAMGNGTVADWPRLFRREEGAPPMPVPAAPAVDKAPMAQPAQPR</sequence>
<evidence type="ECO:0000256" key="2">
    <source>
        <dbReference type="SAM" id="SignalP"/>
    </source>
</evidence>
<reference evidence="4" key="1">
    <citation type="journal article" date="2019" name="Int. J. Syst. Evol. Microbiol.">
        <title>The Global Catalogue of Microorganisms (GCM) 10K type strain sequencing project: providing services to taxonomists for standard genome sequencing and annotation.</title>
        <authorList>
            <consortium name="The Broad Institute Genomics Platform"/>
            <consortium name="The Broad Institute Genome Sequencing Center for Infectious Disease"/>
            <person name="Wu L."/>
            <person name="Ma J."/>
        </authorList>
    </citation>
    <scope>NUCLEOTIDE SEQUENCE [LARGE SCALE GENOMIC DNA]</scope>
    <source>
        <strain evidence="4">KCTC 42224</strain>
    </source>
</reference>
<gene>
    <name evidence="3" type="ORF">ACFOOT_06080</name>
</gene>
<feature type="compositionally biased region" description="Low complexity" evidence="1">
    <location>
        <begin position="328"/>
        <end position="337"/>
    </location>
</feature>
<protein>
    <recommendedName>
        <fullName evidence="5">Peptidase M48 domain-containing protein</fullName>
    </recommendedName>
</protein>
<comment type="caution">
    <text evidence="3">The sequence shown here is derived from an EMBL/GenBank/DDBJ whole genome shotgun (WGS) entry which is preliminary data.</text>
</comment>
<evidence type="ECO:0000256" key="1">
    <source>
        <dbReference type="SAM" id="MobiDB-lite"/>
    </source>
</evidence>